<accession>A0A8S5LNJ5</accession>
<feature type="coiled-coil region" evidence="1">
    <location>
        <begin position="34"/>
        <end position="101"/>
    </location>
</feature>
<organism evidence="2">
    <name type="scientific">Siphoviridae sp. ctsf32</name>
    <dbReference type="NCBI Taxonomy" id="2827594"/>
    <lineage>
        <taxon>Viruses</taxon>
        <taxon>Duplodnaviria</taxon>
        <taxon>Heunggongvirae</taxon>
        <taxon>Uroviricota</taxon>
        <taxon>Caudoviricetes</taxon>
    </lineage>
</organism>
<evidence type="ECO:0000313" key="2">
    <source>
        <dbReference type="EMBL" id="DAD71510.1"/>
    </source>
</evidence>
<protein>
    <submittedName>
        <fullName evidence="2">Uncharacterized protein</fullName>
    </submittedName>
</protein>
<sequence>MKVFYYSELLDKYFETEQSCLNAEKATLDAEKRKNLANDAVETAKENVRKAERNLQKVCDQAQEVYDKRIVEAEKEFEGAVSTAKSDLVEAKKQLKSVMAKYDYNETNPEEKVFLCDPDKFWEDLKKEVLNGSLWDLFTY</sequence>
<proteinExistence type="predicted"/>
<reference evidence="2" key="1">
    <citation type="journal article" date="2021" name="Proc. Natl. Acad. Sci. U.S.A.">
        <title>A Catalog of Tens of Thousands of Viruses from Human Metagenomes Reveals Hidden Associations with Chronic Diseases.</title>
        <authorList>
            <person name="Tisza M.J."/>
            <person name="Buck C.B."/>
        </authorList>
    </citation>
    <scope>NUCLEOTIDE SEQUENCE</scope>
    <source>
        <strain evidence="2">Ctsf32</strain>
    </source>
</reference>
<keyword evidence="1" id="KW-0175">Coiled coil</keyword>
<name>A0A8S5LNJ5_9CAUD</name>
<dbReference type="EMBL" id="BK015882">
    <property type="protein sequence ID" value="DAD71510.1"/>
    <property type="molecule type" value="Genomic_DNA"/>
</dbReference>
<evidence type="ECO:0000256" key="1">
    <source>
        <dbReference type="SAM" id="Coils"/>
    </source>
</evidence>